<dbReference type="RefSeq" id="WP_161480549.1">
    <property type="nucleotide sequence ID" value="NZ_WXEW01000004.1"/>
</dbReference>
<protein>
    <submittedName>
        <fullName evidence="2">NAD(P)H-binding protein</fullName>
    </submittedName>
</protein>
<dbReference type="InterPro" id="IPR052718">
    <property type="entry name" value="NmrA-type_oxidoreductase"/>
</dbReference>
<dbReference type="Pfam" id="PF13460">
    <property type="entry name" value="NAD_binding_10"/>
    <property type="match status" value="1"/>
</dbReference>
<comment type="caution">
    <text evidence="2">The sequence shown here is derived from an EMBL/GenBank/DDBJ whole genome shotgun (WGS) entry which is preliminary data.</text>
</comment>
<organism evidence="2 3">
    <name type="scientific">Herbidospora solisilvae</name>
    <dbReference type="NCBI Taxonomy" id="2696284"/>
    <lineage>
        <taxon>Bacteria</taxon>
        <taxon>Bacillati</taxon>
        <taxon>Actinomycetota</taxon>
        <taxon>Actinomycetes</taxon>
        <taxon>Streptosporangiales</taxon>
        <taxon>Streptosporangiaceae</taxon>
        <taxon>Herbidospora</taxon>
    </lineage>
</organism>
<evidence type="ECO:0000313" key="2">
    <source>
        <dbReference type="EMBL" id="NAS23281.1"/>
    </source>
</evidence>
<gene>
    <name evidence="2" type="ORF">GT755_16455</name>
</gene>
<evidence type="ECO:0000259" key="1">
    <source>
        <dbReference type="Pfam" id="PF13460"/>
    </source>
</evidence>
<dbReference type="PANTHER" id="PTHR47129">
    <property type="entry name" value="QUINONE OXIDOREDUCTASE 2"/>
    <property type="match status" value="1"/>
</dbReference>
<dbReference type="InterPro" id="IPR016040">
    <property type="entry name" value="NAD(P)-bd_dom"/>
</dbReference>
<feature type="domain" description="NAD(P)-binding" evidence="1">
    <location>
        <begin position="7"/>
        <end position="181"/>
    </location>
</feature>
<accession>A0A7C9JCZ4</accession>
<sequence length="276" mass="28519">MTYVVTGATGPFGRLAIESLLRRGVPAGEIRGTGRQIEKAADLGVEIRRADYEDAGALREAFAGASRLLFVSGSEPGRRQAQHANVVAAAVDAGVELVAYTSILNAATSTMDLAEDHRATEKLLTDSGLRPVFLRNGFYYEVYTAQLPAYLEHGVAGAAGDGPIGAAARADLADAAAAVLTGEPDKGVYELAAEVFTLAGLTELVTEVSGKPVGYTPLTGEQYREVLTGAGLPGHVADFVVGIDLGIAGGNLATSGDDLAKLIGRPPVTLREALAQ</sequence>
<dbReference type="Proteomes" id="UP000479526">
    <property type="component" value="Unassembled WGS sequence"/>
</dbReference>
<proteinExistence type="predicted"/>
<dbReference type="Gene3D" id="3.90.25.10">
    <property type="entry name" value="UDP-galactose 4-epimerase, domain 1"/>
    <property type="match status" value="1"/>
</dbReference>
<dbReference type="Gene3D" id="3.40.50.720">
    <property type="entry name" value="NAD(P)-binding Rossmann-like Domain"/>
    <property type="match status" value="1"/>
</dbReference>
<dbReference type="EMBL" id="WXEW01000004">
    <property type="protein sequence ID" value="NAS23281.1"/>
    <property type="molecule type" value="Genomic_DNA"/>
</dbReference>
<name>A0A7C9JCZ4_9ACTN</name>
<dbReference type="InterPro" id="IPR036291">
    <property type="entry name" value="NAD(P)-bd_dom_sf"/>
</dbReference>
<dbReference type="PANTHER" id="PTHR47129:SF1">
    <property type="entry name" value="NMRA-LIKE DOMAIN-CONTAINING PROTEIN"/>
    <property type="match status" value="1"/>
</dbReference>
<evidence type="ECO:0000313" key="3">
    <source>
        <dbReference type="Proteomes" id="UP000479526"/>
    </source>
</evidence>
<keyword evidence="3" id="KW-1185">Reference proteome</keyword>
<reference evidence="2 3" key="1">
    <citation type="submission" date="2020-01" db="EMBL/GenBank/DDBJ databases">
        <title>Herbidospora sp. NEAU-GS84 nov., a novel actinomycete isolated from soil.</title>
        <authorList>
            <person name="Han L."/>
        </authorList>
    </citation>
    <scope>NUCLEOTIDE SEQUENCE [LARGE SCALE GENOMIC DNA]</scope>
    <source>
        <strain evidence="2 3">NEAU-GS84</strain>
    </source>
</reference>
<dbReference type="AlphaFoldDB" id="A0A7C9JCZ4"/>
<dbReference type="SUPFAM" id="SSF51735">
    <property type="entry name" value="NAD(P)-binding Rossmann-fold domains"/>
    <property type="match status" value="1"/>
</dbReference>